<organism evidence="2 3">
    <name type="scientific">Kroppenstedtia pulmonis</name>
    <dbReference type="NCBI Taxonomy" id="1380685"/>
    <lineage>
        <taxon>Bacteria</taxon>
        <taxon>Bacillati</taxon>
        <taxon>Bacillota</taxon>
        <taxon>Bacilli</taxon>
        <taxon>Bacillales</taxon>
        <taxon>Thermoactinomycetaceae</taxon>
        <taxon>Kroppenstedtia</taxon>
    </lineage>
</organism>
<keyword evidence="1" id="KW-0175">Coiled coil</keyword>
<dbReference type="RefSeq" id="WP_173222292.1">
    <property type="nucleotide sequence ID" value="NZ_CP048104.1"/>
</dbReference>
<sequence length="90" mass="10604">MQQLEEKIKQVKTALDKARDLRYKAEARLEQLERQEEEILKELEELGVKPEHLEQEIENLENNIQQRIQEAWSLLPEELLKSKGNGDSHG</sequence>
<gene>
    <name evidence="2" type="ORF">GXN76_08560</name>
</gene>
<proteinExistence type="predicted"/>
<name>A0A7D3XQR0_9BACL</name>
<dbReference type="AlphaFoldDB" id="A0A7D3XQR0"/>
<reference evidence="2 3" key="1">
    <citation type="submission" date="2020-01" db="EMBL/GenBank/DDBJ databases">
        <authorList>
            <person name="Gulvik C.A."/>
            <person name="Batra D.G."/>
        </authorList>
    </citation>
    <scope>NUCLEOTIDE SEQUENCE [LARGE SCALE GENOMIC DNA]</scope>
    <source>
        <strain evidence="2 3">W9323</strain>
    </source>
</reference>
<dbReference type="EMBL" id="CP048104">
    <property type="protein sequence ID" value="QKG84522.1"/>
    <property type="molecule type" value="Genomic_DNA"/>
</dbReference>
<keyword evidence="3" id="KW-1185">Reference proteome</keyword>
<protein>
    <submittedName>
        <fullName evidence="2">Uncharacterized protein</fullName>
    </submittedName>
</protein>
<evidence type="ECO:0000313" key="3">
    <source>
        <dbReference type="Proteomes" id="UP000503088"/>
    </source>
</evidence>
<evidence type="ECO:0000313" key="2">
    <source>
        <dbReference type="EMBL" id="QKG84522.1"/>
    </source>
</evidence>
<feature type="coiled-coil region" evidence="1">
    <location>
        <begin position="1"/>
        <end position="70"/>
    </location>
</feature>
<evidence type="ECO:0000256" key="1">
    <source>
        <dbReference type="SAM" id="Coils"/>
    </source>
</evidence>
<dbReference type="KEGG" id="kpul:GXN76_08560"/>
<dbReference type="Proteomes" id="UP000503088">
    <property type="component" value="Chromosome"/>
</dbReference>
<accession>A0A7D3XQR0</accession>